<dbReference type="Pfam" id="PF08597">
    <property type="entry name" value="eIF3_subunit"/>
    <property type="match status" value="1"/>
</dbReference>
<keyword evidence="3 4" id="KW-0648">Protein biosynthesis</keyword>
<feature type="compositionally biased region" description="Acidic residues" evidence="5">
    <location>
        <begin position="35"/>
        <end position="51"/>
    </location>
</feature>
<proteinExistence type="inferred from homology"/>
<dbReference type="eggNOG" id="KOG4813">
    <property type="taxonomic scope" value="Eukaryota"/>
</dbReference>
<dbReference type="HOGENOM" id="CLU_087988_0_0_1"/>
<evidence type="ECO:0000256" key="5">
    <source>
        <dbReference type="SAM" id="MobiDB-lite"/>
    </source>
</evidence>
<feature type="compositionally biased region" description="Basic and acidic residues" evidence="5">
    <location>
        <begin position="52"/>
        <end position="68"/>
    </location>
</feature>
<comment type="subcellular location">
    <subcellularLocation>
        <location evidence="4">Cytoplasm</location>
    </subcellularLocation>
</comment>
<feature type="compositionally biased region" description="Basic and acidic residues" evidence="5">
    <location>
        <begin position="227"/>
        <end position="239"/>
    </location>
</feature>
<dbReference type="GeneID" id="19973919"/>
<dbReference type="GO" id="GO:0033290">
    <property type="term" value="C:eukaryotic 48S preinitiation complex"/>
    <property type="evidence" value="ECO:0007669"/>
    <property type="project" value="UniProtKB-UniRule"/>
</dbReference>
<dbReference type="RefSeq" id="XP_008719133.1">
    <property type="nucleotide sequence ID" value="XM_008720911.1"/>
</dbReference>
<dbReference type="VEuPathDB" id="FungiDB:HMPREF1541_06580"/>
<dbReference type="GO" id="GO:0003743">
    <property type="term" value="F:translation initiation factor activity"/>
    <property type="evidence" value="ECO:0007669"/>
    <property type="project" value="UniProtKB-UniRule"/>
</dbReference>
<keyword evidence="7" id="KW-1185">Reference proteome</keyword>
<feature type="compositionally biased region" description="Acidic residues" evidence="5">
    <location>
        <begin position="97"/>
        <end position="107"/>
    </location>
</feature>
<dbReference type="GO" id="GO:0016282">
    <property type="term" value="C:eukaryotic 43S preinitiation complex"/>
    <property type="evidence" value="ECO:0007669"/>
    <property type="project" value="UniProtKB-UniRule"/>
</dbReference>
<dbReference type="Gene3D" id="1.10.246.60">
    <property type="entry name" value="Eukaryotic translation initiation factor 3 like domains"/>
    <property type="match status" value="1"/>
</dbReference>
<accession>W2RS58</accession>
<dbReference type="EMBL" id="KB822722">
    <property type="protein sequence ID" value="ETN38544.1"/>
    <property type="molecule type" value="Genomic_DNA"/>
</dbReference>
<organism evidence="6 7">
    <name type="scientific">Cyphellophora europaea (strain CBS 101466)</name>
    <name type="common">Phialophora europaea</name>
    <dbReference type="NCBI Taxonomy" id="1220924"/>
    <lineage>
        <taxon>Eukaryota</taxon>
        <taxon>Fungi</taxon>
        <taxon>Dikarya</taxon>
        <taxon>Ascomycota</taxon>
        <taxon>Pezizomycotina</taxon>
        <taxon>Eurotiomycetes</taxon>
        <taxon>Chaetothyriomycetidae</taxon>
        <taxon>Chaetothyriales</taxon>
        <taxon>Cyphellophoraceae</taxon>
        <taxon>Cyphellophora</taxon>
    </lineage>
</organism>
<dbReference type="GO" id="GO:0005852">
    <property type="term" value="C:eukaryotic translation initiation factor 3 complex"/>
    <property type="evidence" value="ECO:0007669"/>
    <property type="project" value="UniProtKB-UniRule"/>
</dbReference>
<dbReference type="InParanoid" id="W2RS58"/>
<feature type="compositionally biased region" description="Acidic residues" evidence="5">
    <location>
        <begin position="264"/>
        <end position="276"/>
    </location>
</feature>
<dbReference type="PANTHER" id="PTHR21681">
    <property type="entry name" value="EUKARYOTIC TRANSLATION INITIATION FACTOR 3 SUBUNIT J"/>
    <property type="match status" value="1"/>
</dbReference>
<dbReference type="AlphaFoldDB" id="W2RS58"/>
<protein>
    <recommendedName>
        <fullName evidence="4">Eukaryotic translation initiation factor 3 subunit J</fullName>
        <shortName evidence="4">eIF3j</shortName>
    </recommendedName>
    <alternativeName>
        <fullName evidence="4">Eukaryotic translation initiation factor 3 30 kDa subunit homolog</fullName>
        <shortName evidence="4">eIF-3 30 kDa subunit homolog</shortName>
    </alternativeName>
</protein>
<evidence type="ECO:0000256" key="1">
    <source>
        <dbReference type="ARBA" id="ARBA00022490"/>
    </source>
</evidence>
<dbReference type="Proteomes" id="UP000030752">
    <property type="component" value="Unassembled WGS sequence"/>
</dbReference>
<dbReference type="PANTHER" id="PTHR21681:SF0">
    <property type="entry name" value="EUKARYOTIC TRANSLATION INITIATION FACTOR 3 SUBUNIT J"/>
    <property type="match status" value="1"/>
</dbReference>
<dbReference type="OrthoDB" id="20381at2759"/>
<sequence>MPPKAQWDASSSEESSSEDDVPQPVVAPVRRKFDDEEESDVADNWDEEPDSDVEREKAKKAVEAKAKADAIAAANKKSKAQRIEEHREAARLRREQEDEESSEEEDEAAKRARLKAQEKQGDLHHAQDLFGDVDLRNNKKASNKATVVADPNTAGQAIDLSTLSLFKPSTKSQFDTLSEALVPLIRASTSKPHFALWMPNFAKSVCQDMSSTDIKKVASALTALSNEKMKEEKAKDSGKKSKAKGKTTLSADRSMGRGTADTTAYDDDGLGDDDFM</sequence>
<evidence type="ECO:0000313" key="6">
    <source>
        <dbReference type="EMBL" id="ETN38544.1"/>
    </source>
</evidence>
<name>W2RS58_CYPE1</name>
<dbReference type="GO" id="GO:0001732">
    <property type="term" value="P:formation of cytoplasmic translation initiation complex"/>
    <property type="evidence" value="ECO:0007669"/>
    <property type="project" value="UniProtKB-UniRule"/>
</dbReference>
<evidence type="ECO:0000313" key="7">
    <source>
        <dbReference type="Proteomes" id="UP000030752"/>
    </source>
</evidence>
<evidence type="ECO:0000256" key="3">
    <source>
        <dbReference type="ARBA" id="ARBA00022917"/>
    </source>
</evidence>
<comment type="subunit">
    <text evidence="4">Component of the eukaryotic translation initiation factor 3 (eIF-3) complex.</text>
</comment>
<dbReference type="HAMAP" id="MF_03009">
    <property type="entry name" value="eIF3j"/>
    <property type="match status" value="1"/>
</dbReference>
<feature type="region of interest" description="Disordered" evidence="5">
    <location>
        <begin position="225"/>
        <end position="276"/>
    </location>
</feature>
<comment type="function">
    <text evidence="4">Component of the eukaryotic translation initiation factor 3 (eIF-3) complex, which is involved in protein synthesis of a specialized repertoire of mRNAs and, together with other initiation factors, stimulates binding of mRNA and methionyl-tRNAi to the 40S ribosome. The eIF-3 complex specifically targets and initiates translation of a subset of mRNAs involved in cell proliferation.</text>
</comment>
<comment type="similarity">
    <text evidence="4">Belongs to the eIF-3 subunit J family.</text>
</comment>
<dbReference type="InterPro" id="IPR023194">
    <property type="entry name" value="eIF3-like_dom_sf"/>
</dbReference>
<reference evidence="6 7" key="1">
    <citation type="submission" date="2013-03" db="EMBL/GenBank/DDBJ databases">
        <title>The Genome Sequence of Phialophora europaea CBS 101466.</title>
        <authorList>
            <consortium name="The Broad Institute Genomics Platform"/>
            <person name="Cuomo C."/>
            <person name="de Hoog S."/>
            <person name="Gorbushina A."/>
            <person name="Walker B."/>
            <person name="Young S.K."/>
            <person name="Zeng Q."/>
            <person name="Gargeya S."/>
            <person name="Fitzgerald M."/>
            <person name="Haas B."/>
            <person name="Abouelleil A."/>
            <person name="Allen A.W."/>
            <person name="Alvarado L."/>
            <person name="Arachchi H.M."/>
            <person name="Berlin A.M."/>
            <person name="Chapman S.B."/>
            <person name="Gainer-Dewar J."/>
            <person name="Goldberg J."/>
            <person name="Griggs A."/>
            <person name="Gujja S."/>
            <person name="Hansen M."/>
            <person name="Howarth C."/>
            <person name="Imamovic A."/>
            <person name="Ireland A."/>
            <person name="Larimer J."/>
            <person name="McCowan C."/>
            <person name="Murphy C."/>
            <person name="Pearson M."/>
            <person name="Poon T.W."/>
            <person name="Priest M."/>
            <person name="Roberts A."/>
            <person name="Saif S."/>
            <person name="Shea T."/>
            <person name="Sisk P."/>
            <person name="Sykes S."/>
            <person name="Wortman J."/>
            <person name="Nusbaum C."/>
            <person name="Birren B."/>
        </authorList>
    </citation>
    <scope>NUCLEOTIDE SEQUENCE [LARGE SCALE GENOMIC DNA]</scope>
    <source>
        <strain evidence="6 7">CBS 101466</strain>
    </source>
</reference>
<feature type="compositionally biased region" description="Basic and acidic residues" evidence="5">
    <location>
        <begin position="81"/>
        <end position="96"/>
    </location>
</feature>
<evidence type="ECO:0000256" key="2">
    <source>
        <dbReference type="ARBA" id="ARBA00022540"/>
    </source>
</evidence>
<keyword evidence="1 4" id="KW-0963">Cytoplasm</keyword>
<dbReference type="InterPro" id="IPR013906">
    <property type="entry name" value="eIF3j"/>
</dbReference>
<dbReference type="STRING" id="1220924.W2RS58"/>
<evidence type="ECO:0000256" key="4">
    <source>
        <dbReference type="HAMAP-Rule" id="MF_03009"/>
    </source>
</evidence>
<feature type="compositionally biased region" description="Basic and acidic residues" evidence="5">
    <location>
        <begin position="115"/>
        <end position="135"/>
    </location>
</feature>
<keyword evidence="2 4" id="KW-0396">Initiation factor</keyword>
<gene>
    <name evidence="4" type="primary">HCR1</name>
    <name evidence="6" type="ORF">HMPREF1541_06580</name>
</gene>
<feature type="region of interest" description="Disordered" evidence="5">
    <location>
        <begin position="1"/>
        <end position="135"/>
    </location>
</feature>